<dbReference type="PRINTS" id="PR00449">
    <property type="entry name" value="RASTRNSFRMNG"/>
</dbReference>
<dbReference type="SUPFAM" id="SSF52540">
    <property type="entry name" value="P-loop containing nucleoside triphosphate hydrolases"/>
    <property type="match status" value="1"/>
</dbReference>
<dbReference type="SMART" id="SM00177">
    <property type="entry name" value="ARF"/>
    <property type="match status" value="1"/>
</dbReference>
<dbReference type="Proteomes" id="UP000291343">
    <property type="component" value="Unassembled WGS sequence"/>
</dbReference>
<dbReference type="GO" id="GO:0005737">
    <property type="term" value="C:cytoplasm"/>
    <property type="evidence" value="ECO:0007669"/>
    <property type="project" value="UniProtKB-SubCell"/>
</dbReference>
<dbReference type="FunFam" id="3.40.50.300:FF:001348">
    <property type="entry name" value="Ras and EF-hand domain-containing protein"/>
    <property type="match status" value="1"/>
</dbReference>
<dbReference type="SMART" id="SM00174">
    <property type="entry name" value="RHO"/>
    <property type="match status" value="1"/>
</dbReference>
<keyword evidence="2" id="KW-0963">Cytoplasm</keyword>
<name>A0A482WFD7_LAOST</name>
<dbReference type="InterPro" id="IPR027417">
    <property type="entry name" value="P-loop_NTPase"/>
</dbReference>
<evidence type="ECO:0000313" key="10">
    <source>
        <dbReference type="Proteomes" id="UP000291343"/>
    </source>
</evidence>
<feature type="coiled-coil region" evidence="7">
    <location>
        <begin position="257"/>
        <end position="284"/>
    </location>
</feature>
<sequence length="671" mass="76365">MTDPRLEDLFRSCDKKGTGLIGPDEFRELCAGFDIGPADSDAIFEDLDHDGDGKISLNDFAWGFRNFLSLDSETRRLSNEIAQDESRFASMRRQSEAHVAWGHLVAGVGEANIDKFLNNSGKKLANLYKELQTVDNCPQLVTHFEGALSSLVEDVKQLHEDNQKLEEMFKRERENHISRLRGLEEELEAQVARVEAQAHEEAQHKFDQEKRLLVKKMEAETLELQTHLNLFQKVNKLLTESKRRGRLDSEMPSPAECENLKMLLSDTKANLELVRAEMVQLKSDYERKCKESYSQKELLMEYMNKQDHAHHQLRLLQEANSKLNDTNESLLNVMDRSCIRSPCFSRASSLDSSERKIKRLEKDGLSDCSSGINEFSLRDEEVVPFGIERLIEDIDSGRSTMKDTADCDSYQSKSIKSLQEINLMDRKSQNMCNYDSPRSSPTRMDCPQHCLASRANSILLGSTYGDMDPTGPPDRTFKILFAGDSSVGKTNFIHRFCKGLFQKNLGSTVGVDYQVKTIRIDEKNVTLQLWDTAGQERFRSMTRSYFRRSDGVMLLYDVTSERSYINIRDWMQSIEEISGNRIPIVMCGNKVDVREEAKAEGLRCITEEQGLKLAAQYGCLFVETSSKTGQNIADALFALTREMLTREDVEVKTSALQVIPGEKSRSCCSKK</sequence>
<feature type="coiled-coil region" evidence="7">
    <location>
        <begin position="148"/>
        <end position="204"/>
    </location>
</feature>
<dbReference type="SMART" id="SM00175">
    <property type="entry name" value="RAB"/>
    <property type="match status" value="1"/>
</dbReference>
<dbReference type="SMART" id="SM00173">
    <property type="entry name" value="RAS"/>
    <property type="match status" value="1"/>
</dbReference>
<dbReference type="PROSITE" id="PS51420">
    <property type="entry name" value="RHO"/>
    <property type="match status" value="1"/>
</dbReference>
<dbReference type="InParanoid" id="A0A482WFD7"/>
<evidence type="ECO:0000256" key="3">
    <source>
        <dbReference type="ARBA" id="ARBA00022741"/>
    </source>
</evidence>
<keyword evidence="6" id="KW-0342">GTP-binding</keyword>
<dbReference type="CDD" id="cd00051">
    <property type="entry name" value="EFh"/>
    <property type="match status" value="1"/>
</dbReference>
<dbReference type="InterPro" id="IPR001806">
    <property type="entry name" value="Small_GTPase"/>
</dbReference>
<keyword evidence="4" id="KW-0106">Calcium</keyword>
<dbReference type="OrthoDB" id="9989112at2759"/>
<dbReference type="Pfam" id="PF00071">
    <property type="entry name" value="Ras"/>
    <property type="match status" value="1"/>
</dbReference>
<dbReference type="GO" id="GO:0005525">
    <property type="term" value="F:GTP binding"/>
    <property type="evidence" value="ECO:0007669"/>
    <property type="project" value="UniProtKB-KW"/>
</dbReference>
<dbReference type="SUPFAM" id="SSF47473">
    <property type="entry name" value="EF-hand"/>
    <property type="match status" value="1"/>
</dbReference>
<dbReference type="CDD" id="cd00154">
    <property type="entry name" value="Rab"/>
    <property type="match status" value="1"/>
</dbReference>
<dbReference type="InterPro" id="IPR002048">
    <property type="entry name" value="EF_hand_dom"/>
</dbReference>
<evidence type="ECO:0000256" key="2">
    <source>
        <dbReference type="ARBA" id="ARBA00022490"/>
    </source>
</evidence>
<evidence type="ECO:0000259" key="8">
    <source>
        <dbReference type="PROSITE" id="PS50222"/>
    </source>
</evidence>
<dbReference type="PROSITE" id="PS51419">
    <property type="entry name" value="RAB"/>
    <property type="match status" value="1"/>
</dbReference>
<evidence type="ECO:0000256" key="4">
    <source>
        <dbReference type="ARBA" id="ARBA00022837"/>
    </source>
</evidence>
<dbReference type="Gene3D" id="1.10.238.10">
    <property type="entry name" value="EF-hand"/>
    <property type="match status" value="1"/>
</dbReference>
<dbReference type="SMART" id="SM00054">
    <property type="entry name" value="EFh"/>
    <property type="match status" value="2"/>
</dbReference>
<dbReference type="InterPro" id="IPR011992">
    <property type="entry name" value="EF-hand-dom_pair"/>
</dbReference>
<keyword evidence="10" id="KW-1185">Reference proteome</keyword>
<dbReference type="Gene3D" id="3.40.50.300">
    <property type="entry name" value="P-loop containing nucleotide triphosphate hydrolases"/>
    <property type="match status" value="1"/>
</dbReference>
<dbReference type="SMR" id="A0A482WFD7"/>
<evidence type="ECO:0000313" key="9">
    <source>
        <dbReference type="EMBL" id="RZF31926.1"/>
    </source>
</evidence>
<evidence type="ECO:0000256" key="7">
    <source>
        <dbReference type="SAM" id="Coils"/>
    </source>
</evidence>
<keyword evidence="3" id="KW-0547">Nucleotide-binding</keyword>
<gene>
    <name evidence="9" type="ORF">LSTR_LSTR011523</name>
</gene>
<dbReference type="SMART" id="SM00176">
    <property type="entry name" value="RAN"/>
    <property type="match status" value="1"/>
</dbReference>
<dbReference type="NCBIfam" id="TIGR00231">
    <property type="entry name" value="small_GTP"/>
    <property type="match status" value="1"/>
</dbReference>
<dbReference type="PROSITE" id="PS51421">
    <property type="entry name" value="RAS"/>
    <property type="match status" value="1"/>
</dbReference>
<evidence type="ECO:0000256" key="6">
    <source>
        <dbReference type="ARBA" id="ARBA00023134"/>
    </source>
</evidence>
<dbReference type="PROSITE" id="PS50222">
    <property type="entry name" value="EF_HAND_2"/>
    <property type="match status" value="1"/>
</dbReference>
<reference evidence="9 10" key="1">
    <citation type="journal article" date="2017" name="Gigascience">
        <title>Genome sequence of the small brown planthopper, Laodelphax striatellus.</title>
        <authorList>
            <person name="Zhu J."/>
            <person name="Jiang F."/>
            <person name="Wang X."/>
            <person name="Yang P."/>
            <person name="Bao Y."/>
            <person name="Zhao W."/>
            <person name="Wang W."/>
            <person name="Lu H."/>
            <person name="Wang Q."/>
            <person name="Cui N."/>
            <person name="Li J."/>
            <person name="Chen X."/>
            <person name="Luo L."/>
            <person name="Yu J."/>
            <person name="Kang L."/>
            <person name="Cui F."/>
        </authorList>
    </citation>
    <scope>NUCLEOTIDE SEQUENCE [LARGE SCALE GENOMIC DNA]</scope>
    <source>
        <strain evidence="9">Lst14</strain>
    </source>
</reference>
<dbReference type="GO" id="GO:0005509">
    <property type="term" value="F:calcium ion binding"/>
    <property type="evidence" value="ECO:0007669"/>
    <property type="project" value="InterPro"/>
</dbReference>
<dbReference type="InterPro" id="IPR018247">
    <property type="entry name" value="EF_Hand_1_Ca_BS"/>
</dbReference>
<organism evidence="9 10">
    <name type="scientific">Laodelphax striatellus</name>
    <name type="common">Small brown planthopper</name>
    <name type="synonym">Delphax striatella</name>
    <dbReference type="NCBI Taxonomy" id="195883"/>
    <lineage>
        <taxon>Eukaryota</taxon>
        <taxon>Metazoa</taxon>
        <taxon>Ecdysozoa</taxon>
        <taxon>Arthropoda</taxon>
        <taxon>Hexapoda</taxon>
        <taxon>Insecta</taxon>
        <taxon>Pterygota</taxon>
        <taxon>Neoptera</taxon>
        <taxon>Paraneoptera</taxon>
        <taxon>Hemiptera</taxon>
        <taxon>Auchenorrhyncha</taxon>
        <taxon>Fulgoroidea</taxon>
        <taxon>Delphacidae</taxon>
        <taxon>Criomorphinae</taxon>
        <taxon>Laodelphax</taxon>
    </lineage>
</organism>
<comment type="subcellular location">
    <subcellularLocation>
        <location evidence="1">Cytoplasm</location>
    </subcellularLocation>
</comment>
<dbReference type="InterPro" id="IPR050227">
    <property type="entry name" value="Rab"/>
</dbReference>
<dbReference type="PROSITE" id="PS00018">
    <property type="entry name" value="EF_HAND_1"/>
    <property type="match status" value="1"/>
</dbReference>
<evidence type="ECO:0000256" key="1">
    <source>
        <dbReference type="ARBA" id="ARBA00004496"/>
    </source>
</evidence>
<dbReference type="STRING" id="195883.A0A482WFD7"/>
<evidence type="ECO:0000256" key="5">
    <source>
        <dbReference type="ARBA" id="ARBA00023054"/>
    </source>
</evidence>
<protein>
    <recommendedName>
        <fullName evidence="8">EF-hand domain-containing protein</fullName>
    </recommendedName>
</protein>
<comment type="caution">
    <text evidence="9">The sequence shown here is derived from an EMBL/GenBank/DDBJ whole genome shotgun (WGS) entry which is preliminary data.</text>
</comment>
<dbReference type="Pfam" id="PF13499">
    <property type="entry name" value="EF-hand_7"/>
    <property type="match status" value="1"/>
</dbReference>
<dbReference type="EMBL" id="QKKF02037835">
    <property type="protein sequence ID" value="RZF31926.1"/>
    <property type="molecule type" value="Genomic_DNA"/>
</dbReference>
<proteinExistence type="predicted"/>
<dbReference type="AlphaFoldDB" id="A0A482WFD7"/>
<dbReference type="PANTHER" id="PTHR47977">
    <property type="entry name" value="RAS-RELATED PROTEIN RAB"/>
    <property type="match status" value="1"/>
</dbReference>
<accession>A0A482WFD7</accession>
<dbReference type="GO" id="GO:0003924">
    <property type="term" value="F:GTPase activity"/>
    <property type="evidence" value="ECO:0007669"/>
    <property type="project" value="InterPro"/>
</dbReference>
<dbReference type="InterPro" id="IPR005225">
    <property type="entry name" value="Small_GTP-bd"/>
</dbReference>
<dbReference type="PROSITE" id="PS51417">
    <property type="entry name" value="ARF"/>
    <property type="match status" value="1"/>
</dbReference>
<feature type="domain" description="EF-hand" evidence="8">
    <location>
        <begin position="35"/>
        <end position="70"/>
    </location>
</feature>
<keyword evidence="5 7" id="KW-0175">Coiled coil</keyword>